<evidence type="ECO:0000313" key="2">
    <source>
        <dbReference type="Proteomes" id="UP000676310"/>
    </source>
</evidence>
<dbReference type="RefSeq" id="XP_043164185.1">
    <property type="nucleotide sequence ID" value="XM_043308250.1"/>
</dbReference>
<accession>A0A8J2MV71</accession>
<evidence type="ECO:0000313" key="1">
    <source>
        <dbReference type="EMBL" id="CAG5140196.1"/>
    </source>
</evidence>
<name>A0A8J2MV71_9PLEO</name>
<dbReference type="Proteomes" id="UP000676310">
    <property type="component" value="Unassembled WGS sequence"/>
</dbReference>
<comment type="caution">
    <text evidence="1">The sequence shown here is derived from an EMBL/GenBank/DDBJ whole genome shotgun (WGS) entry which is preliminary data.</text>
</comment>
<keyword evidence="2" id="KW-1185">Reference proteome</keyword>
<dbReference type="EMBL" id="CAJRGZ010000015">
    <property type="protein sequence ID" value="CAG5140196.1"/>
    <property type="molecule type" value="Genomic_DNA"/>
</dbReference>
<dbReference type="GeneID" id="67018462"/>
<dbReference type="AlphaFoldDB" id="A0A8J2MV71"/>
<protein>
    <submittedName>
        <fullName evidence="1">Uncharacterized protein</fullName>
    </submittedName>
</protein>
<sequence length="239" mass="26333">MLVNGGYDAVSAICTSPALTFLKVADLPKKAFQTEHFFEVQFPKTFLETCVIGLLPSIIGQIKLQAPMLNEALLLASWNKKYATGIALNTFYETDSRLKGVPGKYVPPSNTPSGRLMTVLGDWGNMENLLLVKSHVNWVKGQLFSLNNPMAEGKLKTNIAEALAGDKGSAMKIETVLKHVFSVFDYLNDATAKIVERKTLNAITQEITNIENHIPELKGIKAIFDKFMPTYKAAVLKKA</sequence>
<gene>
    <name evidence="1" type="ORF">ALTATR162_LOCUS656</name>
</gene>
<dbReference type="OrthoDB" id="3797690at2759"/>
<proteinExistence type="predicted"/>
<organism evidence="1 2">
    <name type="scientific">Alternaria atra</name>
    <dbReference type="NCBI Taxonomy" id="119953"/>
    <lineage>
        <taxon>Eukaryota</taxon>
        <taxon>Fungi</taxon>
        <taxon>Dikarya</taxon>
        <taxon>Ascomycota</taxon>
        <taxon>Pezizomycotina</taxon>
        <taxon>Dothideomycetes</taxon>
        <taxon>Pleosporomycetidae</taxon>
        <taxon>Pleosporales</taxon>
        <taxon>Pleosporineae</taxon>
        <taxon>Pleosporaceae</taxon>
        <taxon>Alternaria</taxon>
        <taxon>Alternaria sect. Ulocladioides</taxon>
    </lineage>
</organism>
<reference evidence="1" key="1">
    <citation type="submission" date="2021-05" db="EMBL/GenBank/DDBJ databases">
        <authorList>
            <person name="Stam R."/>
        </authorList>
    </citation>
    <scope>NUCLEOTIDE SEQUENCE</scope>
    <source>
        <strain evidence="1">CS162</strain>
    </source>
</reference>